<dbReference type="KEGG" id="rmu:RMDY18_02930"/>
<proteinExistence type="inferred from homology"/>
<dbReference type="GO" id="GO:0005576">
    <property type="term" value="C:extracellular region"/>
    <property type="evidence" value="ECO:0007669"/>
    <property type="project" value="UniProtKB-SubCell"/>
</dbReference>
<evidence type="ECO:0000256" key="9">
    <source>
        <dbReference type="PROSITE-ProRule" id="PRU01240"/>
    </source>
</evidence>
<organism evidence="12 13">
    <name type="scientific">Rothia mucilaginosa (strain DY-18)</name>
    <name type="common">Stomatococcus mucilaginosus</name>
    <dbReference type="NCBI Taxonomy" id="680646"/>
    <lineage>
        <taxon>Bacteria</taxon>
        <taxon>Bacillati</taxon>
        <taxon>Actinomycetota</taxon>
        <taxon>Actinomycetes</taxon>
        <taxon>Micrococcales</taxon>
        <taxon>Micrococcaceae</taxon>
        <taxon>Rothia</taxon>
    </lineage>
</organism>
<evidence type="ECO:0000256" key="4">
    <source>
        <dbReference type="ARBA" id="ARBA00022670"/>
    </source>
</evidence>
<evidence type="ECO:0000313" key="13">
    <source>
        <dbReference type="Proteomes" id="UP000001883"/>
    </source>
</evidence>
<dbReference type="SUPFAM" id="SSF52743">
    <property type="entry name" value="Subtilisin-like"/>
    <property type="match status" value="1"/>
</dbReference>
<dbReference type="PRINTS" id="PR00723">
    <property type="entry name" value="SUBTILISIN"/>
</dbReference>
<accession>D2NR49</accession>
<dbReference type="InterPro" id="IPR036852">
    <property type="entry name" value="Peptidase_S8/S53_dom_sf"/>
</dbReference>
<sequence length="715" mass="76414">MYVAHRPKKSSFGTKKVKETLFPHPIHYFSAPKRPLLLPRKKPYPHLAHLQTETPVHITQSAYHLHQENQMRLPYIGAQRTETPPRPCTRRKRPARAAMSLLAAGAILFGGDLPAVLAQAPSDEAILAAAQAAPQIEGPVSPLTLTRNGVARPTTPTAAAPGTLPQQNFDRFIVTYTDEAKQRKQQNEGNRDAIQDIANDVKDTVDIASESLNVDTQILRSTSTDDAVIQTSKTLNKNEAKEFMAKVASDPDVASVEPDYINYPAAEGDITFQFNDPQYSKQWNLTNPTTGVQNTGNARLRRGAYVKVAVLDTGYVPHPDLVTGMANGYDFVSDPLSARDGDGRDPNPRDEGDYAPYNLCKDQANAHTSTWHGTSVAGIIGARGNNRMGIVGAADLARVQPVRVLGRCGGRTSDIADAIIWAAGGHVDGVPDNAYPAKIINMSIGTVTTCPAAYQRAINIARSKGALVVAAAGNGNTEASKYAPANCMGVITVGATTKAGTRASFSNYGTRVNISAPGENILSLSVNSLDRPDNTKFTYVYESGTSMAAPHVSALLAQQLVNGTSMTTQQVERAFTLAGGNRIKCDKYFCSRGIINSFNLAKKAGNLDANGRVTYLRPRKTIKVISKGLSAGASNTKIADRAAAAEAAKATTEALTAGANGESLTGDYDRIPGAPAMEIPEDAQVYDLNGDADPITQDEPLVTNPAQKPREVNEQ</sequence>
<dbReference type="Gene3D" id="3.40.50.200">
    <property type="entry name" value="Peptidase S8/S53 domain"/>
    <property type="match status" value="1"/>
</dbReference>
<reference evidence="13" key="1">
    <citation type="submission" date="2009-07" db="EMBL/GenBank/DDBJ databases">
        <title>Complete genome sequence of Rothia mucilaginosa DJ.</title>
        <authorList>
            <person name="Yamane K."/>
            <person name="Nambu T."/>
            <person name="Mashimo C."/>
            <person name="Sugimori C."/>
            <person name="Yamanaka T."/>
            <person name="Leung K."/>
            <person name="Fukushima H."/>
        </authorList>
    </citation>
    <scope>NUCLEOTIDE SEQUENCE [LARGE SCALE GENOMIC DNA]</scope>
    <source>
        <strain evidence="13">DY-18</strain>
    </source>
</reference>
<evidence type="ECO:0000256" key="6">
    <source>
        <dbReference type="ARBA" id="ARBA00022801"/>
    </source>
</evidence>
<comment type="subcellular location">
    <subcellularLocation>
        <location evidence="1">Secreted</location>
    </subcellularLocation>
</comment>
<evidence type="ECO:0000256" key="5">
    <source>
        <dbReference type="ARBA" id="ARBA00022729"/>
    </source>
</evidence>
<evidence type="ECO:0000256" key="2">
    <source>
        <dbReference type="ARBA" id="ARBA00011073"/>
    </source>
</evidence>
<evidence type="ECO:0000256" key="10">
    <source>
        <dbReference type="SAM" id="MobiDB-lite"/>
    </source>
</evidence>
<dbReference type="PROSITE" id="PS00138">
    <property type="entry name" value="SUBTILASE_SER"/>
    <property type="match status" value="1"/>
</dbReference>
<dbReference type="CDD" id="cd07496">
    <property type="entry name" value="Peptidases_S8_13"/>
    <property type="match status" value="1"/>
</dbReference>
<keyword evidence="3" id="KW-0964">Secreted</keyword>
<dbReference type="eggNOG" id="COG1404">
    <property type="taxonomic scope" value="Bacteria"/>
</dbReference>
<dbReference type="InterPro" id="IPR023828">
    <property type="entry name" value="Peptidase_S8_Ser-AS"/>
</dbReference>
<dbReference type="InterPro" id="IPR022398">
    <property type="entry name" value="Peptidase_S8_His-AS"/>
</dbReference>
<dbReference type="AlphaFoldDB" id="D2NR49"/>
<evidence type="ECO:0000256" key="3">
    <source>
        <dbReference type="ARBA" id="ARBA00022525"/>
    </source>
</evidence>
<dbReference type="PROSITE" id="PS00137">
    <property type="entry name" value="SUBTILASE_HIS"/>
    <property type="match status" value="1"/>
</dbReference>
<dbReference type="InterPro" id="IPR050131">
    <property type="entry name" value="Peptidase_S8_subtilisin-like"/>
</dbReference>
<dbReference type="Proteomes" id="UP000001883">
    <property type="component" value="Chromosome"/>
</dbReference>
<keyword evidence="13" id="KW-1185">Reference proteome</keyword>
<gene>
    <name evidence="12" type="ordered locus">RMDY18_02930</name>
</gene>
<evidence type="ECO:0000259" key="11">
    <source>
        <dbReference type="Pfam" id="PF00082"/>
    </source>
</evidence>
<dbReference type="PROSITE" id="PS51892">
    <property type="entry name" value="SUBTILASE"/>
    <property type="match status" value="1"/>
</dbReference>
<reference evidence="12 13" key="2">
    <citation type="journal article" date="2010" name="J Osaka Dent Univ">
        <title>Isolation and identification of Rothia mucilaginosa from persistent apical periodontitis lesions.</title>
        <authorList>
            <person name="Yamane K."/>
            <person name="Yoshida M."/>
            <person name="Fujihira T."/>
            <person name="Baba T."/>
            <person name="Tsuji N."/>
            <person name="Hayashi H."/>
            <person name="Sugimori C."/>
            <person name="Yamanaka T."/>
            <person name="Mashimo C."/>
            <person name="Nambu T."/>
            <person name="Kawai H."/>
            <person name="Fukushima H."/>
        </authorList>
    </citation>
    <scope>NUCLEOTIDE SEQUENCE [LARGE SCALE GENOMIC DNA]</scope>
    <source>
        <strain evidence="12 13">DY-18</strain>
    </source>
</reference>
<feature type="active site" description="Charge relay system" evidence="9">
    <location>
        <position position="546"/>
    </location>
</feature>
<comment type="similarity">
    <text evidence="2 9">Belongs to the peptidase S8 family.</text>
</comment>
<evidence type="ECO:0000256" key="7">
    <source>
        <dbReference type="ARBA" id="ARBA00022825"/>
    </source>
</evidence>
<feature type="domain" description="Peptidase S8/S53" evidence="11">
    <location>
        <begin position="305"/>
        <end position="573"/>
    </location>
</feature>
<evidence type="ECO:0000313" key="12">
    <source>
        <dbReference type="EMBL" id="BAI64125.1"/>
    </source>
</evidence>
<evidence type="ECO:0000256" key="1">
    <source>
        <dbReference type="ARBA" id="ARBA00004613"/>
    </source>
</evidence>
<keyword evidence="4 9" id="KW-0645">Protease</keyword>
<dbReference type="PANTHER" id="PTHR43806:SF11">
    <property type="entry name" value="CEREVISIN-RELATED"/>
    <property type="match status" value="1"/>
</dbReference>
<dbReference type="STRING" id="680646.RMDY18_02930"/>
<dbReference type="InterPro" id="IPR034176">
    <property type="entry name" value="Peptidases_S8_13"/>
</dbReference>
<name>D2NR49_ROTMD</name>
<protein>
    <submittedName>
        <fullName evidence="12">Subtilisin-like serine protease</fullName>
    </submittedName>
</protein>
<dbReference type="InterPro" id="IPR015500">
    <property type="entry name" value="Peptidase_S8_subtilisin-rel"/>
</dbReference>
<dbReference type="InterPro" id="IPR000209">
    <property type="entry name" value="Peptidase_S8/S53_dom"/>
</dbReference>
<keyword evidence="7 9" id="KW-0720">Serine protease</keyword>
<feature type="active site" description="Charge relay system" evidence="9">
    <location>
        <position position="372"/>
    </location>
</feature>
<dbReference type="Pfam" id="PF00082">
    <property type="entry name" value="Peptidase_S8"/>
    <property type="match status" value="1"/>
</dbReference>
<dbReference type="PANTHER" id="PTHR43806">
    <property type="entry name" value="PEPTIDASE S8"/>
    <property type="match status" value="1"/>
</dbReference>
<keyword evidence="6 9" id="KW-0378">Hydrolase</keyword>
<dbReference type="EMBL" id="AP011540">
    <property type="protein sequence ID" value="BAI64125.1"/>
    <property type="molecule type" value="Genomic_DNA"/>
</dbReference>
<evidence type="ECO:0000256" key="8">
    <source>
        <dbReference type="ARBA" id="ARBA00023145"/>
    </source>
</evidence>
<dbReference type="GO" id="GO:0004252">
    <property type="term" value="F:serine-type endopeptidase activity"/>
    <property type="evidence" value="ECO:0007669"/>
    <property type="project" value="UniProtKB-UniRule"/>
</dbReference>
<feature type="region of interest" description="Disordered" evidence="10">
    <location>
        <begin position="661"/>
        <end position="715"/>
    </location>
</feature>
<dbReference type="HOGENOM" id="CLU_386294_0_0_11"/>
<feature type="active site" description="Charge relay system" evidence="9">
    <location>
        <position position="312"/>
    </location>
</feature>
<reference evidence="12 13" key="3">
    <citation type="journal article" date="2010" name="Sequencing">
        <title>Complete Genome Sequence of Rothia mucilaginosa DY-18: A Clinical Isolate with Dense Meshwork-Like Structures from a Persistent Apical Periodontitis Lesion.</title>
        <authorList>
            <person name="Yamane K."/>
            <person name="Nambu T."/>
            <person name="Yamanaka T."/>
            <person name="Mashimo C."/>
            <person name="Sugimori C."/>
            <person name="Leung K.-P."/>
            <person name="Fukushima H."/>
        </authorList>
    </citation>
    <scope>NUCLEOTIDE SEQUENCE [LARGE SCALE GENOMIC DNA]</scope>
    <source>
        <strain evidence="12 13">DY-18</strain>
    </source>
</reference>
<dbReference type="GO" id="GO:0006508">
    <property type="term" value="P:proteolysis"/>
    <property type="evidence" value="ECO:0007669"/>
    <property type="project" value="UniProtKB-KW"/>
</dbReference>
<keyword evidence="8" id="KW-0865">Zymogen</keyword>
<dbReference type="FunFam" id="3.40.50.200:FF:000022">
    <property type="entry name" value="Extracellular protease"/>
    <property type="match status" value="1"/>
</dbReference>
<keyword evidence="5" id="KW-0732">Signal</keyword>